<dbReference type="InterPro" id="IPR003591">
    <property type="entry name" value="Leu-rich_rpt_typical-subtyp"/>
</dbReference>
<keyword evidence="23" id="KW-1185">Reference proteome</keyword>
<dbReference type="SUPFAM" id="SSF52058">
    <property type="entry name" value="L domain-like"/>
    <property type="match status" value="1"/>
</dbReference>
<keyword evidence="13" id="KW-0391">Immunity</keyword>
<keyword evidence="16" id="KW-1015">Disulfide bond</keyword>
<dbReference type="InterPro" id="IPR032675">
    <property type="entry name" value="LRR_dom_sf"/>
</dbReference>
<keyword evidence="6" id="KW-1003">Cell membrane</keyword>
<evidence type="ECO:0000256" key="3">
    <source>
        <dbReference type="ARBA" id="ARBA00004609"/>
    </source>
</evidence>
<evidence type="ECO:0000256" key="8">
    <source>
        <dbReference type="ARBA" id="ARBA00022588"/>
    </source>
</evidence>
<evidence type="ECO:0000256" key="4">
    <source>
        <dbReference type="ARBA" id="ARBA00004613"/>
    </source>
</evidence>
<comment type="caution">
    <text evidence="22">The sequence shown here is derived from an EMBL/GenBank/DDBJ whole genome shotgun (WGS) entry which is preliminary data.</text>
</comment>
<dbReference type="GO" id="GO:0071222">
    <property type="term" value="P:cellular response to lipopolysaccharide"/>
    <property type="evidence" value="ECO:0007669"/>
    <property type="project" value="TreeGrafter"/>
</dbReference>
<dbReference type="AlphaFoldDB" id="A0A851PCF3"/>
<keyword evidence="8" id="KW-0399">Innate immunity</keyword>
<comment type="subcellular location">
    <subcellularLocation>
        <location evidence="3">Cell membrane</location>
        <topology evidence="3">Lipid-anchor</topology>
        <topology evidence="3">GPI-anchor</topology>
    </subcellularLocation>
    <subcellularLocation>
        <location evidence="2">Golgi apparatus</location>
    </subcellularLocation>
    <subcellularLocation>
        <location evidence="1">Membrane raft</location>
    </subcellularLocation>
    <subcellularLocation>
        <location evidence="4">Secreted</location>
    </subcellularLocation>
</comment>
<evidence type="ECO:0000256" key="19">
    <source>
        <dbReference type="ARBA" id="ARBA00023288"/>
    </source>
</evidence>
<evidence type="ECO:0000256" key="20">
    <source>
        <dbReference type="ARBA" id="ARBA00031013"/>
    </source>
</evidence>
<keyword evidence="9" id="KW-0433">Leucine-rich repeat</keyword>
<evidence type="ECO:0000256" key="11">
    <source>
        <dbReference type="ARBA" id="ARBA00022729"/>
    </source>
</evidence>
<dbReference type="SMART" id="SM00369">
    <property type="entry name" value="LRR_TYP"/>
    <property type="match status" value="5"/>
</dbReference>
<name>A0A851PCF3_9GALL</name>
<feature type="signal peptide" evidence="21">
    <location>
        <begin position="1"/>
        <end position="18"/>
    </location>
</feature>
<evidence type="ECO:0000313" key="22">
    <source>
        <dbReference type="EMBL" id="NXC49777.1"/>
    </source>
</evidence>
<gene>
    <name evidence="22" type="primary">Tlr2</name>
    <name evidence="22" type="ORF">PENPIL_R08626</name>
</gene>
<proteinExistence type="predicted"/>
<dbReference type="GO" id="GO:0045087">
    <property type="term" value="P:innate immune response"/>
    <property type="evidence" value="ECO:0007669"/>
    <property type="project" value="UniProtKB-KW"/>
</dbReference>
<evidence type="ECO:0000256" key="7">
    <source>
        <dbReference type="ARBA" id="ARBA00022525"/>
    </source>
</evidence>
<dbReference type="GO" id="GO:0005576">
    <property type="term" value="C:extracellular region"/>
    <property type="evidence" value="ECO:0007669"/>
    <property type="project" value="UniProtKB-SubCell"/>
</dbReference>
<sequence>MSVAVLLLLVLGLRQAEGRCFFNRMQEHCVCRRLTPESAGSIIQCLAASVVEFREGDLEKYIDFPIRDLDASTIDMLGTLEIRKIIFADLVVPEVLLARALRFFSYTRVQEMVFESCSFLGRSSWADMAGQTLPIVSLHFHNVTSAPLVGREQDLSQLDCWLGALQELAVTASHVAGLPCAVGQVLGALRSLDLAQNSLGDGSLPLTFCPGAFPQLRALSLRHNSLTSYRGVCGAVGLLRELQHLDLSHNVLTAGPAGPCQWPVTLRVLNLSDTGLDEVPTPLPPGLEVLDLSSNRLRAVDISLRSLQTLLLGRNLLPASPSLQGCPMLHTLHLEHNLIAELPWAEVQLLQRLRDVAVAGNPFNCSCAGAGAMQALADAGCLGQGWPQGYVCHTPAHYHGVLLRDVPASALHCNPAAVLAPVCVVLALLGMAGA</sequence>
<evidence type="ECO:0000256" key="1">
    <source>
        <dbReference type="ARBA" id="ARBA00004285"/>
    </source>
</evidence>
<evidence type="ECO:0000256" key="17">
    <source>
        <dbReference type="ARBA" id="ARBA00023180"/>
    </source>
</evidence>
<feature type="non-terminal residue" evidence="22">
    <location>
        <position position="1"/>
    </location>
</feature>
<keyword evidence="19" id="KW-0449">Lipoprotein</keyword>
<organism evidence="22 23">
    <name type="scientific">Penelope pileata</name>
    <dbReference type="NCBI Taxonomy" id="1118817"/>
    <lineage>
        <taxon>Eukaryota</taxon>
        <taxon>Metazoa</taxon>
        <taxon>Chordata</taxon>
        <taxon>Craniata</taxon>
        <taxon>Vertebrata</taxon>
        <taxon>Euteleostomi</taxon>
        <taxon>Archelosauria</taxon>
        <taxon>Archosauria</taxon>
        <taxon>Dinosauria</taxon>
        <taxon>Saurischia</taxon>
        <taxon>Theropoda</taxon>
        <taxon>Coelurosauria</taxon>
        <taxon>Aves</taxon>
        <taxon>Neognathae</taxon>
        <taxon>Galloanserae</taxon>
        <taxon>Galliformes</taxon>
        <taxon>Cracidae</taxon>
        <taxon>Penelope</taxon>
    </lineage>
</organism>
<dbReference type="PANTHER" id="PTHR10630">
    <property type="entry name" value="MONOCYTE DIFFERENTIATION ANTIGEN CD14"/>
    <property type="match status" value="1"/>
</dbReference>
<evidence type="ECO:0000256" key="5">
    <source>
        <dbReference type="ARBA" id="ARBA00020237"/>
    </source>
</evidence>
<keyword evidence="17" id="KW-0325">Glycoprotein</keyword>
<keyword evidence="18" id="KW-0395">Inflammatory response</keyword>
<dbReference type="Gene3D" id="3.80.10.10">
    <property type="entry name" value="Ribonuclease Inhibitor"/>
    <property type="match status" value="2"/>
</dbReference>
<keyword evidence="11 21" id="KW-0732">Signal</keyword>
<dbReference type="PANTHER" id="PTHR10630:SF3">
    <property type="entry name" value="MONOCYTE DIFFERENTIATION ANTIGEN CD14"/>
    <property type="match status" value="1"/>
</dbReference>
<keyword evidence="15" id="KW-0472">Membrane</keyword>
<evidence type="ECO:0000256" key="13">
    <source>
        <dbReference type="ARBA" id="ARBA00022859"/>
    </source>
</evidence>
<evidence type="ECO:0000313" key="23">
    <source>
        <dbReference type="Proteomes" id="UP000613066"/>
    </source>
</evidence>
<keyword evidence="10" id="KW-0336">GPI-anchor</keyword>
<feature type="non-terminal residue" evidence="22">
    <location>
        <position position="434"/>
    </location>
</feature>
<dbReference type="GO" id="GO:0006954">
    <property type="term" value="P:inflammatory response"/>
    <property type="evidence" value="ECO:0007669"/>
    <property type="project" value="UniProtKB-KW"/>
</dbReference>
<evidence type="ECO:0000256" key="14">
    <source>
        <dbReference type="ARBA" id="ARBA00023034"/>
    </source>
</evidence>
<dbReference type="EMBL" id="WBMW01005648">
    <property type="protein sequence ID" value="NXC49777.1"/>
    <property type="molecule type" value="Genomic_DNA"/>
</dbReference>
<dbReference type="GO" id="GO:0005794">
    <property type="term" value="C:Golgi apparatus"/>
    <property type="evidence" value="ECO:0007669"/>
    <property type="project" value="UniProtKB-SubCell"/>
</dbReference>
<evidence type="ECO:0000256" key="12">
    <source>
        <dbReference type="ARBA" id="ARBA00022737"/>
    </source>
</evidence>
<dbReference type="GO" id="GO:0034142">
    <property type="term" value="P:toll-like receptor 4 signaling pathway"/>
    <property type="evidence" value="ECO:0007669"/>
    <property type="project" value="TreeGrafter"/>
</dbReference>
<keyword evidence="7" id="KW-0964">Secreted</keyword>
<evidence type="ECO:0000256" key="16">
    <source>
        <dbReference type="ARBA" id="ARBA00023157"/>
    </source>
</evidence>
<evidence type="ECO:0000256" key="9">
    <source>
        <dbReference type="ARBA" id="ARBA00022614"/>
    </source>
</evidence>
<dbReference type="OrthoDB" id="676979at2759"/>
<dbReference type="InterPro" id="IPR016337">
    <property type="entry name" value="Monocyte_diff_Ag_CD14"/>
</dbReference>
<dbReference type="GO" id="GO:0045121">
    <property type="term" value="C:membrane raft"/>
    <property type="evidence" value="ECO:0007669"/>
    <property type="project" value="UniProtKB-SubCell"/>
</dbReference>
<evidence type="ECO:0000256" key="6">
    <source>
        <dbReference type="ARBA" id="ARBA00022475"/>
    </source>
</evidence>
<evidence type="ECO:0000256" key="15">
    <source>
        <dbReference type="ARBA" id="ARBA00023136"/>
    </source>
</evidence>
<evidence type="ECO:0000256" key="10">
    <source>
        <dbReference type="ARBA" id="ARBA00022622"/>
    </source>
</evidence>
<dbReference type="GO" id="GO:0001819">
    <property type="term" value="P:positive regulation of cytokine production"/>
    <property type="evidence" value="ECO:0007669"/>
    <property type="project" value="TreeGrafter"/>
</dbReference>
<keyword evidence="12" id="KW-0677">Repeat</keyword>
<dbReference type="GO" id="GO:0001530">
    <property type="term" value="F:lipopolysaccharide binding"/>
    <property type="evidence" value="ECO:0007669"/>
    <property type="project" value="TreeGrafter"/>
</dbReference>
<dbReference type="GO" id="GO:0046696">
    <property type="term" value="C:lipopolysaccharide receptor complex"/>
    <property type="evidence" value="ECO:0007669"/>
    <property type="project" value="TreeGrafter"/>
</dbReference>
<dbReference type="Proteomes" id="UP000613066">
    <property type="component" value="Unassembled WGS sequence"/>
</dbReference>
<evidence type="ECO:0000256" key="2">
    <source>
        <dbReference type="ARBA" id="ARBA00004555"/>
    </source>
</evidence>
<evidence type="ECO:0000256" key="18">
    <source>
        <dbReference type="ARBA" id="ARBA00023198"/>
    </source>
</evidence>
<keyword evidence="14" id="KW-0333">Golgi apparatus</keyword>
<dbReference type="GO" id="GO:0009897">
    <property type="term" value="C:external side of plasma membrane"/>
    <property type="evidence" value="ECO:0007669"/>
    <property type="project" value="TreeGrafter"/>
</dbReference>
<evidence type="ECO:0000256" key="21">
    <source>
        <dbReference type="SAM" id="SignalP"/>
    </source>
</evidence>
<reference evidence="22" key="1">
    <citation type="submission" date="2019-09" db="EMBL/GenBank/DDBJ databases">
        <title>Bird 10,000 Genomes (B10K) Project - Family phase.</title>
        <authorList>
            <person name="Zhang G."/>
        </authorList>
    </citation>
    <scope>NUCLEOTIDE SEQUENCE</scope>
    <source>
        <strain evidence="22">B10K-DU-001-08</strain>
        <tissue evidence="22">Muscle</tissue>
    </source>
</reference>
<accession>A0A851PCF3</accession>
<feature type="chain" id="PRO_5032734993" description="Monocyte differentiation antigen CD14" evidence="21">
    <location>
        <begin position="19"/>
        <end position="434"/>
    </location>
</feature>
<protein>
    <recommendedName>
        <fullName evidence="5">Monocyte differentiation antigen CD14</fullName>
    </recommendedName>
    <alternativeName>
        <fullName evidence="20">Myeloid cell-specific leucine-rich glycoprotein</fullName>
    </alternativeName>
</protein>